<protein>
    <submittedName>
        <fullName evidence="1">Uncharacterized protein</fullName>
    </submittedName>
</protein>
<proteinExistence type="predicted"/>
<evidence type="ECO:0000313" key="2">
    <source>
        <dbReference type="Proteomes" id="UP001732700"/>
    </source>
</evidence>
<name>A0ACD5WH40_AVESA</name>
<sequence>MKVRKCTSLLLGVAVPVPEPRRFELPPPPGFELPPPAHESHAGLASKASSSSSPEPCVQNLDPWDLFDELDLSDPQEEERFVEEYSVPVARRASLLLPASMSVGPIKEVEEDMVNDMEEEDMAVDMVNGPILEPTTLPKQQNVGKTARKKQESKPKTKKGKEKAAEGSDGSGRGETMYTCKKKDGKKWSCRRPVSQPDTLCSYHSEPKLPAGSLRPRRKRVAALGNAADEFYYYDGYGPSRSMRHRGSSSRSVPEPAPAPAEEKEEAQLPEEHVAIVTAGQDRADVPRRCDNDDMAGYVEDISTDDDDVKRKNPAVKRRKRKPVNTRSINSLM</sequence>
<reference evidence="1" key="2">
    <citation type="submission" date="2025-09" db="UniProtKB">
        <authorList>
            <consortium name="EnsemblPlants"/>
        </authorList>
    </citation>
    <scope>IDENTIFICATION</scope>
</reference>
<reference evidence="1" key="1">
    <citation type="submission" date="2021-05" db="EMBL/GenBank/DDBJ databases">
        <authorList>
            <person name="Scholz U."/>
            <person name="Mascher M."/>
            <person name="Fiebig A."/>
        </authorList>
    </citation>
    <scope>NUCLEOTIDE SEQUENCE [LARGE SCALE GENOMIC DNA]</scope>
</reference>
<organism evidence="1 2">
    <name type="scientific">Avena sativa</name>
    <name type="common">Oat</name>
    <dbReference type="NCBI Taxonomy" id="4498"/>
    <lineage>
        <taxon>Eukaryota</taxon>
        <taxon>Viridiplantae</taxon>
        <taxon>Streptophyta</taxon>
        <taxon>Embryophyta</taxon>
        <taxon>Tracheophyta</taxon>
        <taxon>Spermatophyta</taxon>
        <taxon>Magnoliopsida</taxon>
        <taxon>Liliopsida</taxon>
        <taxon>Poales</taxon>
        <taxon>Poaceae</taxon>
        <taxon>BOP clade</taxon>
        <taxon>Pooideae</taxon>
        <taxon>Poodae</taxon>
        <taxon>Poeae</taxon>
        <taxon>Poeae Chloroplast Group 1 (Aveneae type)</taxon>
        <taxon>Aveninae</taxon>
        <taxon>Avena</taxon>
    </lineage>
</organism>
<keyword evidence="2" id="KW-1185">Reference proteome</keyword>
<accession>A0ACD5WH40</accession>
<dbReference type="EnsemblPlants" id="AVESA.00010b.r2.4AG0617630.1">
    <property type="protein sequence ID" value="AVESA.00010b.r2.4AG0617630.1.CDS"/>
    <property type="gene ID" value="AVESA.00010b.r2.4AG0617630"/>
</dbReference>
<dbReference type="Proteomes" id="UP001732700">
    <property type="component" value="Chromosome 4A"/>
</dbReference>
<evidence type="ECO:0000313" key="1">
    <source>
        <dbReference type="EnsemblPlants" id="AVESA.00010b.r2.4AG0617630.1.CDS"/>
    </source>
</evidence>